<dbReference type="InterPro" id="IPR032710">
    <property type="entry name" value="NTF2-like_dom_sf"/>
</dbReference>
<organism evidence="2 3">
    <name type="scientific">Mucilaginibacter lutimaris</name>
    <dbReference type="NCBI Taxonomy" id="931629"/>
    <lineage>
        <taxon>Bacteria</taxon>
        <taxon>Pseudomonadati</taxon>
        <taxon>Bacteroidota</taxon>
        <taxon>Sphingobacteriia</taxon>
        <taxon>Sphingobacteriales</taxon>
        <taxon>Sphingobacteriaceae</taxon>
        <taxon>Mucilaginibacter</taxon>
    </lineage>
</organism>
<keyword evidence="1" id="KW-0732">Signal</keyword>
<keyword evidence="3" id="KW-1185">Reference proteome</keyword>
<evidence type="ECO:0000256" key="1">
    <source>
        <dbReference type="SAM" id="SignalP"/>
    </source>
</evidence>
<sequence>MKTFKSVTLGLVLLATCSFAKANDVPDVNLTKTHAINTYVNAMTLGRISNLSQVIDKSAKFDIQRGNTVLSFDKKQMTDFLKEEKNVEQACTTSTRIVENSADITVVKVDMKYDHFTRSNYVTLANTGNGWKITNVYSIFK</sequence>
<dbReference type="RefSeq" id="WP_377142746.1">
    <property type="nucleotide sequence ID" value="NZ_JBHTIA010000008.1"/>
</dbReference>
<accession>A0ABW2ZH36</accession>
<proteinExistence type="predicted"/>
<dbReference type="Gene3D" id="3.10.450.50">
    <property type="match status" value="1"/>
</dbReference>
<dbReference type="Proteomes" id="UP001597073">
    <property type="component" value="Unassembled WGS sequence"/>
</dbReference>
<reference evidence="3" key="1">
    <citation type="journal article" date="2019" name="Int. J. Syst. Evol. Microbiol.">
        <title>The Global Catalogue of Microorganisms (GCM) 10K type strain sequencing project: providing services to taxonomists for standard genome sequencing and annotation.</title>
        <authorList>
            <consortium name="The Broad Institute Genomics Platform"/>
            <consortium name="The Broad Institute Genome Sequencing Center for Infectious Disease"/>
            <person name="Wu L."/>
            <person name="Ma J."/>
        </authorList>
    </citation>
    <scope>NUCLEOTIDE SEQUENCE [LARGE SCALE GENOMIC DNA]</scope>
    <source>
        <strain evidence="3">CCUG 60742</strain>
    </source>
</reference>
<evidence type="ECO:0000313" key="3">
    <source>
        <dbReference type="Proteomes" id="UP001597073"/>
    </source>
</evidence>
<dbReference type="Pfam" id="PF12893">
    <property type="entry name" value="Lumazine_bd_2"/>
    <property type="match status" value="1"/>
</dbReference>
<feature type="chain" id="PRO_5047029876" evidence="1">
    <location>
        <begin position="23"/>
        <end position="141"/>
    </location>
</feature>
<feature type="signal peptide" evidence="1">
    <location>
        <begin position="1"/>
        <end position="22"/>
    </location>
</feature>
<dbReference type="SUPFAM" id="SSF54427">
    <property type="entry name" value="NTF2-like"/>
    <property type="match status" value="1"/>
</dbReference>
<dbReference type="EMBL" id="JBHTIA010000008">
    <property type="protein sequence ID" value="MFD0765524.1"/>
    <property type="molecule type" value="Genomic_DNA"/>
</dbReference>
<gene>
    <name evidence="2" type="ORF">ACFQZI_11735</name>
</gene>
<protein>
    <submittedName>
        <fullName evidence="2">Nuclear transport factor 2 family protein</fullName>
    </submittedName>
</protein>
<comment type="caution">
    <text evidence="2">The sequence shown here is derived from an EMBL/GenBank/DDBJ whole genome shotgun (WGS) entry which is preliminary data.</text>
</comment>
<evidence type="ECO:0000313" key="2">
    <source>
        <dbReference type="EMBL" id="MFD0765524.1"/>
    </source>
</evidence>
<dbReference type="InterPro" id="IPR039437">
    <property type="entry name" value="FrzH/put_lumazine-bd"/>
</dbReference>
<name>A0ABW2ZH36_9SPHI</name>